<dbReference type="RefSeq" id="XP_025372233.1">
    <property type="nucleotide sequence ID" value="XM_025511104.1"/>
</dbReference>
<dbReference type="AlphaFoldDB" id="A0A316WAS5"/>
<organism evidence="1 2">
    <name type="scientific">Ceraceosorus guamensis</name>
    <dbReference type="NCBI Taxonomy" id="1522189"/>
    <lineage>
        <taxon>Eukaryota</taxon>
        <taxon>Fungi</taxon>
        <taxon>Dikarya</taxon>
        <taxon>Basidiomycota</taxon>
        <taxon>Ustilaginomycotina</taxon>
        <taxon>Exobasidiomycetes</taxon>
        <taxon>Ceraceosorales</taxon>
        <taxon>Ceraceosoraceae</taxon>
        <taxon>Ceraceosorus</taxon>
    </lineage>
</organism>
<dbReference type="GeneID" id="37032974"/>
<dbReference type="InParanoid" id="A0A316WAS5"/>
<name>A0A316WAS5_9BASI</name>
<protein>
    <submittedName>
        <fullName evidence="1">Uncharacterized protein</fullName>
    </submittedName>
</protein>
<evidence type="ECO:0000313" key="1">
    <source>
        <dbReference type="EMBL" id="PWN45073.1"/>
    </source>
</evidence>
<evidence type="ECO:0000313" key="2">
    <source>
        <dbReference type="Proteomes" id="UP000245783"/>
    </source>
</evidence>
<reference evidence="1 2" key="1">
    <citation type="journal article" date="2018" name="Mol. Biol. Evol.">
        <title>Broad Genomic Sampling Reveals a Smut Pathogenic Ancestry of the Fungal Clade Ustilaginomycotina.</title>
        <authorList>
            <person name="Kijpornyongpan T."/>
            <person name="Mondo S.J."/>
            <person name="Barry K."/>
            <person name="Sandor L."/>
            <person name="Lee J."/>
            <person name="Lipzen A."/>
            <person name="Pangilinan J."/>
            <person name="LaButti K."/>
            <person name="Hainaut M."/>
            <person name="Henrissat B."/>
            <person name="Grigoriev I.V."/>
            <person name="Spatafora J.W."/>
            <person name="Aime M.C."/>
        </authorList>
    </citation>
    <scope>NUCLEOTIDE SEQUENCE [LARGE SCALE GENOMIC DNA]</scope>
    <source>
        <strain evidence="1 2">MCA 4658</strain>
    </source>
</reference>
<dbReference type="Proteomes" id="UP000245783">
    <property type="component" value="Unassembled WGS sequence"/>
</dbReference>
<proteinExistence type="predicted"/>
<dbReference type="EMBL" id="KZ819357">
    <property type="protein sequence ID" value="PWN45073.1"/>
    <property type="molecule type" value="Genomic_DNA"/>
</dbReference>
<keyword evidence="2" id="KW-1185">Reference proteome</keyword>
<gene>
    <name evidence="1" type="ORF">IE81DRAFT_228167</name>
</gene>
<accession>A0A316WAS5</accession>
<sequence length="181" mass="20054">MSSGTGRAAYHGAHAYGRSLAARFWPLAIKGLLFPSLSLSFWGVDDRGFLEESPHHLALISYTLDPETIMGKFARAALSSGWIANREAGVGWMWKEDREGLCRTRACCKIFFRRRRRCCCRAPRVRVLRARLMPPGATARASTPRRGARRAAMELTTTVNLNSLSALTVIISVQAIRPPPA</sequence>